<evidence type="ECO:0000313" key="1">
    <source>
        <dbReference type="EMBL" id="KPI41620.1"/>
    </source>
</evidence>
<sequence length="459" mass="52606">MSAQRLSFERVGDDTVDDTAMVKRVCASSSTDTPIAEDVATTSLDVCSSTLIDTPAAKRTAPSLLDILNRDRFPFWDYLCPYLPTTSIQALSQTCRPLRQQVLDVNRNLERFVTNARRLRALLGEHDALISGSFALQFFLAERWPGSDLDIFVRKGDGANALGAYLETEENYVLESGSKDSNYDWGEMREVKSYRRLDSARSKVQIIATQYQPINAILTGFYMTAVLNIISWNKAYCIFPYETMVQRKTFMLKECNEYFEGLLFKYSRRGFVNEDIVPPGDHLPASSLQGIRRIGDSRTLTVELPKDGVHPKSVASDVALEYSGFDFEPVRVLTDDPIDEPTCHYRIMTRRFVHISLRQEYSFPTACELQELLGGRLHKSAKMSLLSMPPADRPKWFGGAYGRTSIDHYWRGHSAKKPPHGFKRPHEWRYRDADVPHWYQLWFEELEADEKALRTTTRY</sequence>
<dbReference type="OrthoDB" id="10025998at2759"/>
<organism evidence="1 2">
    <name type="scientific">Cyphellophora attinorum</name>
    <dbReference type="NCBI Taxonomy" id="1664694"/>
    <lineage>
        <taxon>Eukaryota</taxon>
        <taxon>Fungi</taxon>
        <taxon>Dikarya</taxon>
        <taxon>Ascomycota</taxon>
        <taxon>Pezizomycotina</taxon>
        <taxon>Eurotiomycetes</taxon>
        <taxon>Chaetothyriomycetidae</taxon>
        <taxon>Chaetothyriales</taxon>
        <taxon>Cyphellophoraceae</taxon>
        <taxon>Cyphellophora</taxon>
    </lineage>
</organism>
<dbReference type="EMBL" id="LFJN01000009">
    <property type="protein sequence ID" value="KPI41620.1"/>
    <property type="molecule type" value="Genomic_DNA"/>
</dbReference>
<protein>
    <submittedName>
        <fullName evidence="1">Uncharacterized protein</fullName>
    </submittedName>
</protein>
<gene>
    <name evidence="1" type="ORF">AB675_9044</name>
</gene>
<dbReference type="VEuPathDB" id="FungiDB:AB675_9044"/>
<dbReference type="GeneID" id="28741426"/>
<reference evidence="1 2" key="1">
    <citation type="submission" date="2015-06" db="EMBL/GenBank/DDBJ databases">
        <title>Draft genome of the ant-associated black yeast Phialophora attae CBS 131958.</title>
        <authorList>
            <person name="Moreno L.F."/>
            <person name="Stielow B.J."/>
            <person name="de Hoog S."/>
            <person name="Vicente V.A."/>
            <person name="Weiss V.A."/>
            <person name="de Vries M."/>
            <person name="Cruz L.M."/>
            <person name="Souza E.M."/>
        </authorList>
    </citation>
    <scope>NUCLEOTIDE SEQUENCE [LARGE SCALE GENOMIC DNA]</scope>
    <source>
        <strain evidence="1 2">CBS 131958</strain>
    </source>
</reference>
<evidence type="ECO:0000313" key="2">
    <source>
        <dbReference type="Proteomes" id="UP000038010"/>
    </source>
</evidence>
<dbReference type="AlphaFoldDB" id="A0A0N1HBD6"/>
<keyword evidence="2" id="KW-1185">Reference proteome</keyword>
<dbReference type="Proteomes" id="UP000038010">
    <property type="component" value="Unassembled WGS sequence"/>
</dbReference>
<accession>A0A0N1HBD6</accession>
<proteinExistence type="predicted"/>
<comment type="caution">
    <text evidence="1">The sequence shown here is derived from an EMBL/GenBank/DDBJ whole genome shotgun (WGS) entry which is preliminary data.</text>
</comment>
<name>A0A0N1HBD6_9EURO</name>
<dbReference type="RefSeq" id="XP_018001583.1">
    <property type="nucleotide sequence ID" value="XM_018149546.1"/>
</dbReference>
<dbReference type="STRING" id="1664694.A0A0N1HBD6"/>